<feature type="transmembrane region" description="Helical" evidence="2">
    <location>
        <begin position="61"/>
        <end position="81"/>
    </location>
</feature>
<comment type="caution">
    <text evidence="3">The sequence shown here is derived from an EMBL/GenBank/DDBJ whole genome shotgun (WGS) entry which is preliminary data.</text>
</comment>
<evidence type="ECO:0000313" key="4">
    <source>
        <dbReference type="Proteomes" id="UP000552097"/>
    </source>
</evidence>
<dbReference type="InterPro" id="IPR027417">
    <property type="entry name" value="P-loop_NTPase"/>
</dbReference>
<accession>A0A7W9M673</accession>
<name>A0A7W9M673_9PSEU</name>
<dbReference type="Proteomes" id="UP000552097">
    <property type="component" value="Unassembled WGS sequence"/>
</dbReference>
<evidence type="ECO:0000256" key="2">
    <source>
        <dbReference type="SAM" id="Phobius"/>
    </source>
</evidence>
<dbReference type="AlphaFoldDB" id="A0A7W9M673"/>
<dbReference type="Gene3D" id="3.40.50.300">
    <property type="entry name" value="P-loop containing nucleotide triphosphate hydrolases"/>
    <property type="match status" value="1"/>
</dbReference>
<dbReference type="RefSeq" id="WP_184928773.1">
    <property type="nucleotide sequence ID" value="NZ_JACHMO010000001.1"/>
</dbReference>
<keyword evidence="2" id="KW-0472">Membrane</keyword>
<evidence type="ECO:0000256" key="1">
    <source>
        <dbReference type="SAM" id="MobiDB-lite"/>
    </source>
</evidence>
<feature type="compositionally biased region" description="Acidic residues" evidence="1">
    <location>
        <begin position="566"/>
        <end position="579"/>
    </location>
</feature>
<dbReference type="EMBL" id="JACHMO010000001">
    <property type="protein sequence ID" value="MBB5808945.1"/>
    <property type="molecule type" value="Genomic_DNA"/>
</dbReference>
<keyword evidence="2" id="KW-1133">Transmembrane helix</keyword>
<proteinExistence type="predicted"/>
<keyword evidence="2" id="KW-0812">Transmembrane</keyword>
<feature type="transmembrane region" description="Helical" evidence="2">
    <location>
        <begin position="35"/>
        <end position="55"/>
    </location>
</feature>
<feature type="region of interest" description="Disordered" evidence="1">
    <location>
        <begin position="524"/>
        <end position="585"/>
    </location>
</feature>
<dbReference type="SUPFAM" id="SSF52540">
    <property type="entry name" value="P-loop containing nucleoside triphosphate hydrolases"/>
    <property type="match status" value="1"/>
</dbReference>
<dbReference type="NCBIfam" id="NF041214">
    <property type="entry name" value="plasmid_TraB"/>
    <property type="match status" value="1"/>
</dbReference>
<gene>
    <name evidence="3" type="ORF">F4560_008713</name>
</gene>
<feature type="transmembrane region" description="Helical" evidence="2">
    <location>
        <begin position="93"/>
        <end position="115"/>
    </location>
</feature>
<protein>
    <submittedName>
        <fullName evidence="3">Uncharacterized protein</fullName>
    </submittedName>
</protein>
<organism evidence="3 4">
    <name type="scientific">Saccharothrix ecbatanensis</name>
    <dbReference type="NCBI Taxonomy" id="1105145"/>
    <lineage>
        <taxon>Bacteria</taxon>
        <taxon>Bacillati</taxon>
        <taxon>Actinomycetota</taxon>
        <taxon>Actinomycetes</taxon>
        <taxon>Pseudonocardiales</taxon>
        <taxon>Pseudonocardiaceae</taxon>
        <taxon>Saccharothrix</taxon>
    </lineage>
</organism>
<evidence type="ECO:0000313" key="3">
    <source>
        <dbReference type="EMBL" id="MBB5808945.1"/>
    </source>
</evidence>
<reference evidence="3 4" key="1">
    <citation type="submission" date="2020-08" db="EMBL/GenBank/DDBJ databases">
        <title>Sequencing the genomes of 1000 actinobacteria strains.</title>
        <authorList>
            <person name="Klenk H.-P."/>
        </authorList>
    </citation>
    <scope>NUCLEOTIDE SEQUENCE [LARGE SCALE GENOMIC DNA]</scope>
    <source>
        <strain evidence="3 4">DSM 45486</strain>
    </source>
</reference>
<sequence length="662" mass="70790">MGRRNGGHAVTEHEQDKQFGYFVPRKYWASRVAPYAGEWAAVGAMWAAGAGTHLLCADSDVLPWVTPGLTLLGTGLSAVAWKAGAARGMVTRLHATATTALGGLWLTACSIVAPWTQPMTGLCLYGGAAVALSWNIRRVLSSGGDGDGASGLFEKIKLAGVRTGPVEVSPNKVSVPLALPAGEVSVEDVQQKADKVAQVLGLHKGSVRVVGDPDDLSRATMAIVPQDVLRHPQPWPGPSAPGGSITEALVPGLYEDNDPQQLFLPGDKKTQRNATHYVVQGMNGSGKSHGAKLTWTEILTRRDANLIVLDPSKGEQTVGFLGDNAHVVIGHQACRNLVTSVPDAITDRASQLGKWGYDQWTPEVFAKHGMPYLVLWIEEAPRVLEDAKTVTRIAQEARSAGISLVLSLQKASFRQMNTDIRSQLGGVWCFGVNDIEDAAFTLSEETIDAGARPDRWKNRRPGCNYLEGPGIAEERFAVPGRTFDVTDDEMATEIGVHQGIRPPLWAPTAKVLGLPTLASAATTKGTAVSAHQPSPAGPVDHDDLDSMPLPADDELDTLPIDHEPDLDVDPDAELPDDPDMALPGGRPTRKQALDMIRNSIDELAAQGHTAITVRDLPDPKLLDRSRQWLSGVLSDFARQGLLVEAGTDGNAIRYALPMRNAA</sequence>
<keyword evidence="4" id="KW-1185">Reference proteome</keyword>